<dbReference type="RefSeq" id="WP_245096696.1">
    <property type="nucleotide sequence ID" value="NZ_CP095053.1"/>
</dbReference>
<evidence type="ECO:0000313" key="3">
    <source>
        <dbReference type="Proteomes" id="UP000829925"/>
    </source>
</evidence>
<proteinExistence type="predicted"/>
<feature type="signal peptide" evidence="1">
    <location>
        <begin position="1"/>
        <end position="18"/>
    </location>
</feature>
<dbReference type="AlphaFoldDB" id="A0A8T9SYK5"/>
<evidence type="ECO:0000313" key="2">
    <source>
        <dbReference type="EMBL" id="UOR07158.1"/>
    </source>
</evidence>
<sequence>MKNILLLACILSNTYAIGQTTSATPFKGATVISVPFTGSAGQSLQRIAKVFVQQGFGIERMDTTLGYFDTAPRAYGQLSPAVFLYHVVAKNTVEITGQYQVKVGLQTISSPMQWTKSNLTQDKQCFLRAQEVAESYSPTLQYSTR</sequence>
<gene>
    <name evidence="2" type="ORF">MUN82_08685</name>
</gene>
<protein>
    <submittedName>
        <fullName evidence="2">Uncharacterized protein</fullName>
    </submittedName>
</protein>
<keyword evidence="3" id="KW-1185">Reference proteome</keyword>
<accession>A0A8T9SYK5</accession>
<dbReference type="KEGG" id="haei:MUN82_08685"/>
<dbReference type="EMBL" id="CP095053">
    <property type="protein sequence ID" value="UOR07158.1"/>
    <property type="molecule type" value="Genomic_DNA"/>
</dbReference>
<name>A0A8T9SYK5_9BACT</name>
<feature type="chain" id="PRO_5035717141" evidence="1">
    <location>
        <begin position="19"/>
        <end position="145"/>
    </location>
</feature>
<organism evidence="2 3">
    <name type="scientific">Hymenobacter aerilatus</name>
    <dbReference type="NCBI Taxonomy" id="2932251"/>
    <lineage>
        <taxon>Bacteria</taxon>
        <taxon>Pseudomonadati</taxon>
        <taxon>Bacteroidota</taxon>
        <taxon>Cytophagia</taxon>
        <taxon>Cytophagales</taxon>
        <taxon>Hymenobacteraceae</taxon>
        <taxon>Hymenobacter</taxon>
    </lineage>
</organism>
<reference evidence="2 3" key="1">
    <citation type="submission" date="2022-04" db="EMBL/GenBank/DDBJ databases">
        <title>Hymenobacter sp. isolated from the air.</title>
        <authorList>
            <person name="Won M."/>
            <person name="Lee C.-M."/>
            <person name="Woen H.-Y."/>
            <person name="Kwon S.-W."/>
        </authorList>
    </citation>
    <scope>NUCLEOTIDE SEQUENCE [LARGE SCALE GENOMIC DNA]</scope>
    <source>
        <strain evidence="3">5413 J-13</strain>
    </source>
</reference>
<dbReference type="Proteomes" id="UP000829925">
    <property type="component" value="Chromosome"/>
</dbReference>
<evidence type="ECO:0000256" key="1">
    <source>
        <dbReference type="SAM" id="SignalP"/>
    </source>
</evidence>
<keyword evidence="1" id="KW-0732">Signal</keyword>